<dbReference type="GO" id="GO:0005319">
    <property type="term" value="F:lipid transporter activity"/>
    <property type="evidence" value="ECO:0007669"/>
    <property type="project" value="TreeGrafter"/>
</dbReference>
<dbReference type="InterPro" id="IPR056264">
    <property type="entry name" value="R2_ABCA1-4-like"/>
</dbReference>
<keyword evidence="15" id="KW-1185">Reference proteome</keyword>
<dbReference type="GO" id="GO:0016020">
    <property type="term" value="C:membrane"/>
    <property type="evidence" value="ECO:0007669"/>
    <property type="project" value="InterPro"/>
</dbReference>
<feature type="transmembrane region" description="Helical" evidence="12">
    <location>
        <begin position="252"/>
        <end position="280"/>
    </location>
</feature>
<feature type="transmembrane region" description="Helical" evidence="12">
    <location>
        <begin position="1025"/>
        <end position="1043"/>
    </location>
</feature>
<dbReference type="Gene3D" id="3.40.50.300">
    <property type="entry name" value="P-loop containing nucleotide triphosphate hydrolases"/>
    <property type="match status" value="2"/>
</dbReference>
<keyword evidence="2" id="KW-0813">Transport</keyword>
<dbReference type="PANTHER" id="PTHR19229">
    <property type="entry name" value="ATP-BINDING CASSETTE TRANSPORTER SUBFAMILY A ABCA"/>
    <property type="match status" value="1"/>
</dbReference>
<dbReference type="PANTHER" id="PTHR19229:SF243">
    <property type="entry name" value="ATP-BINDING CASSETTE, SUB-FAMILY A (ABC1), MEMBER 15"/>
    <property type="match status" value="1"/>
</dbReference>
<protein>
    <recommendedName>
        <fullName evidence="13">ABC transporter domain-containing protein</fullName>
    </recommendedName>
</protein>
<dbReference type="Pfam" id="PF12698">
    <property type="entry name" value="ABC2_membrane_3"/>
    <property type="match status" value="2"/>
</dbReference>
<keyword evidence="6" id="KW-0067">ATP-binding</keyword>
<evidence type="ECO:0000313" key="15">
    <source>
        <dbReference type="Proteomes" id="UP000001811"/>
    </source>
</evidence>
<organism evidence="14 15">
    <name type="scientific">Oryctolagus cuniculus</name>
    <name type="common">Rabbit</name>
    <dbReference type="NCBI Taxonomy" id="9986"/>
    <lineage>
        <taxon>Eukaryota</taxon>
        <taxon>Metazoa</taxon>
        <taxon>Chordata</taxon>
        <taxon>Craniata</taxon>
        <taxon>Vertebrata</taxon>
        <taxon>Euteleostomi</taxon>
        <taxon>Mammalia</taxon>
        <taxon>Eutheria</taxon>
        <taxon>Euarchontoglires</taxon>
        <taxon>Glires</taxon>
        <taxon>Lagomorpha</taxon>
        <taxon>Leporidae</taxon>
        <taxon>Oryctolagus</taxon>
    </lineage>
</organism>
<dbReference type="InterPro" id="IPR027417">
    <property type="entry name" value="P-loop_NTPase"/>
</dbReference>
<feature type="domain" description="ABC transporter" evidence="13">
    <location>
        <begin position="430"/>
        <end position="663"/>
    </location>
</feature>
<dbReference type="InterPro" id="IPR003439">
    <property type="entry name" value="ABC_transporter-like_ATP-bd"/>
</dbReference>
<keyword evidence="4" id="KW-0677">Repeat</keyword>
<reference evidence="14" key="3">
    <citation type="submission" date="2025-09" db="UniProtKB">
        <authorList>
            <consortium name="Ensembl"/>
        </authorList>
    </citation>
    <scope>IDENTIFICATION</scope>
    <source>
        <strain evidence="14">Thorbecke</strain>
    </source>
</reference>
<dbReference type="GO" id="GO:0005737">
    <property type="term" value="C:cytoplasm"/>
    <property type="evidence" value="ECO:0007669"/>
    <property type="project" value="UniProtKB-ARBA"/>
</dbReference>
<dbReference type="PROSITE" id="PS00211">
    <property type="entry name" value="ABC_TRANSPORTER_1"/>
    <property type="match status" value="1"/>
</dbReference>
<dbReference type="Ensembl" id="ENSOCUT00000038012.1">
    <property type="protein sequence ID" value="ENSOCUP00000031529.1"/>
    <property type="gene ID" value="ENSOCUG00000027125.3"/>
</dbReference>
<keyword evidence="3 12" id="KW-0812">Transmembrane</keyword>
<feature type="transmembrane region" description="Helical" evidence="12">
    <location>
        <begin position="992"/>
        <end position="1019"/>
    </location>
</feature>
<evidence type="ECO:0000256" key="6">
    <source>
        <dbReference type="ARBA" id="ARBA00022840"/>
    </source>
</evidence>
<evidence type="ECO:0000256" key="10">
    <source>
        <dbReference type="ARBA" id="ARBA00023180"/>
    </source>
</evidence>
<evidence type="ECO:0000256" key="9">
    <source>
        <dbReference type="ARBA" id="ARBA00023136"/>
    </source>
</evidence>
<feature type="transmembrane region" description="Helical" evidence="12">
    <location>
        <begin position="1096"/>
        <end position="1114"/>
    </location>
</feature>
<dbReference type="InterPro" id="IPR013525">
    <property type="entry name" value="ABC2_TM"/>
</dbReference>
<dbReference type="FunFam" id="3.40.50.300:FF:000465">
    <property type="entry name" value="ATP-binding cassette, sub-family A (ABC1), member 3"/>
    <property type="match status" value="1"/>
</dbReference>
<keyword evidence="5" id="KW-0547">Nucleotide-binding</keyword>
<evidence type="ECO:0000256" key="2">
    <source>
        <dbReference type="ARBA" id="ARBA00022448"/>
    </source>
</evidence>
<name>A0A5F9CD72_RABIT</name>
<dbReference type="EMBL" id="AAGW02061407">
    <property type="status" value="NOT_ANNOTATED_CDS"/>
    <property type="molecule type" value="Genomic_DNA"/>
</dbReference>
<evidence type="ECO:0000256" key="4">
    <source>
        <dbReference type="ARBA" id="ARBA00022737"/>
    </source>
</evidence>
<keyword evidence="10" id="KW-0325">Glycoprotein</keyword>
<evidence type="ECO:0000256" key="1">
    <source>
        <dbReference type="ARBA" id="ARBA00004127"/>
    </source>
</evidence>
<dbReference type="InterPro" id="IPR026082">
    <property type="entry name" value="ABCA"/>
</dbReference>
<reference evidence="14 15" key="1">
    <citation type="journal article" date="2011" name="Nature">
        <title>A high-resolution map of human evolutionary constraint using 29 mammals.</title>
        <authorList>
            <person name="Lindblad-Toh K."/>
            <person name="Garber M."/>
            <person name="Zuk O."/>
            <person name="Lin M.F."/>
            <person name="Parker B.J."/>
            <person name="Washietl S."/>
            <person name="Kheradpour P."/>
            <person name="Ernst J."/>
            <person name="Jordan G."/>
            <person name="Mauceli E."/>
            <person name="Ward L.D."/>
            <person name="Lowe C.B."/>
            <person name="Holloway A.K."/>
            <person name="Clamp M."/>
            <person name="Gnerre S."/>
            <person name="Alfoldi J."/>
            <person name="Beal K."/>
            <person name="Chang J."/>
            <person name="Clawson H."/>
            <person name="Cuff J."/>
            <person name="Di Palma F."/>
            <person name="Fitzgerald S."/>
            <person name="Flicek P."/>
            <person name="Guttman M."/>
            <person name="Hubisz M.J."/>
            <person name="Jaffe D.B."/>
            <person name="Jungreis I."/>
            <person name="Kent W.J."/>
            <person name="Kostka D."/>
            <person name="Lara M."/>
            <person name="Martins A.L."/>
            <person name="Massingham T."/>
            <person name="Moltke I."/>
            <person name="Raney B.J."/>
            <person name="Rasmussen M.D."/>
            <person name="Robinson J."/>
            <person name="Stark A."/>
            <person name="Vilella A.J."/>
            <person name="Wen J."/>
            <person name="Xie X."/>
            <person name="Zody M.C."/>
            <person name="Baldwin J."/>
            <person name="Bloom T."/>
            <person name="Chin C.W."/>
            <person name="Heiman D."/>
            <person name="Nicol R."/>
            <person name="Nusbaum C."/>
            <person name="Young S."/>
            <person name="Wilkinson J."/>
            <person name="Worley K.C."/>
            <person name="Kovar C.L."/>
            <person name="Muzny D.M."/>
            <person name="Gibbs R.A."/>
            <person name="Cree A."/>
            <person name="Dihn H.H."/>
            <person name="Fowler G."/>
            <person name="Jhangiani S."/>
            <person name="Joshi V."/>
            <person name="Lee S."/>
            <person name="Lewis L.R."/>
            <person name="Nazareth L.V."/>
            <person name="Okwuonu G."/>
            <person name="Santibanez J."/>
            <person name="Warren W.C."/>
            <person name="Mardis E.R."/>
            <person name="Weinstock G.M."/>
            <person name="Wilson R.K."/>
            <person name="Delehaunty K."/>
            <person name="Dooling D."/>
            <person name="Fronik C."/>
            <person name="Fulton L."/>
            <person name="Fulton B."/>
            <person name="Graves T."/>
            <person name="Minx P."/>
            <person name="Sodergren E."/>
            <person name="Birney E."/>
            <person name="Margulies E.H."/>
            <person name="Herrero J."/>
            <person name="Green E.D."/>
            <person name="Haussler D."/>
            <person name="Siepel A."/>
            <person name="Goldman N."/>
            <person name="Pollard K.S."/>
            <person name="Pedersen J.S."/>
            <person name="Lander E.S."/>
            <person name="Kellis M."/>
        </authorList>
    </citation>
    <scope>NUCLEOTIDE SEQUENCE [LARGE SCALE GENOMIC DNA]</scope>
    <source>
        <strain evidence="14 15">Thorbecke inbred</strain>
    </source>
</reference>
<evidence type="ECO:0000259" key="13">
    <source>
        <dbReference type="PROSITE" id="PS50893"/>
    </source>
</evidence>
<dbReference type="CDD" id="cd03263">
    <property type="entry name" value="ABC_subfamily_A"/>
    <property type="match status" value="2"/>
</dbReference>
<dbReference type="Pfam" id="PF00005">
    <property type="entry name" value="ABC_tran"/>
    <property type="match status" value="2"/>
</dbReference>
<dbReference type="InterPro" id="IPR003593">
    <property type="entry name" value="AAA+_ATPase"/>
</dbReference>
<dbReference type="EMBL" id="AAGW02061408">
    <property type="status" value="NOT_ANNOTATED_CDS"/>
    <property type="molecule type" value="Genomic_DNA"/>
</dbReference>
<dbReference type="GO" id="GO:0140359">
    <property type="term" value="F:ABC-type transporter activity"/>
    <property type="evidence" value="ECO:0007669"/>
    <property type="project" value="InterPro"/>
</dbReference>
<dbReference type="SUPFAM" id="SSF52540">
    <property type="entry name" value="P-loop containing nucleoside triphosphate hydrolases"/>
    <property type="match status" value="2"/>
</dbReference>
<dbReference type="SMART" id="SM00382">
    <property type="entry name" value="AAA"/>
    <property type="match status" value="2"/>
</dbReference>
<feature type="domain" description="ABC transporter" evidence="13">
    <location>
        <begin position="1174"/>
        <end position="1407"/>
    </location>
</feature>
<evidence type="ECO:0000313" key="14">
    <source>
        <dbReference type="Ensembl" id="ENSOCUP00000031529.1"/>
    </source>
</evidence>
<evidence type="ECO:0000256" key="11">
    <source>
        <dbReference type="ARBA" id="ARBA00050894"/>
    </source>
</evidence>
<dbReference type="EMBL" id="AAGW02061409">
    <property type="status" value="NOT_ANNOTATED_CDS"/>
    <property type="molecule type" value="Genomic_DNA"/>
</dbReference>
<feature type="transmembrane region" description="Helical" evidence="12">
    <location>
        <begin position="24"/>
        <end position="44"/>
    </location>
</feature>
<reference evidence="14" key="2">
    <citation type="submission" date="2025-08" db="UniProtKB">
        <authorList>
            <consortium name="Ensembl"/>
        </authorList>
    </citation>
    <scope>IDENTIFICATION</scope>
    <source>
        <strain evidence="14">Thorbecke</strain>
    </source>
</reference>
<dbReference type="GeneTree" id="ENSGT00940000162242"/>
<comment type="subcellular location">
    <subcellularLocation>
        <location evidence="1">Endomembrane system</location>
        <topology evidence="1">Multi-pass membrane protein</topology>
    </subcellularLocation>
</comment>
<dbReference type="InterPro" id="IPR017871">
    <property type="entry name" value="ABC_transporter-like_CS"/>
</dbReference>
<feature type="transmembrane region" description="Helical" evidence="12">
    <location>
        <begin position="350"/>
        <end position="373"/>
    </location>
</feature>
<sequence>MAWLEFRAFRSLLWKNFILKKRRIINLLTEIFLTIVFGVGILLARKFVVVKKNGPFNYSAQQVDNVPTFIGAPATTPYPWELAYVPSKSTAVQNIVENVKDNLNSNMKVLGFSSEREFEDYVKQNNKTKNVLAGIVFDHDFQNSNDPLPLKVKYHLRFSSFKKNSRKFATQLEEESWLTNSLFPSMPSMGPRNQHDALGGNPGYISEGFLAVQHALDKAIMRHHNNTATETLFNGVKIFVQRFPYPSYYHDVFFLFAIVFIPLIIVCIFSMNHLTIIQSIVWEKENRLKEYQLMIGLSNWMLWTAYFFTFILLYFIIIIIICIILYIKASVYKTGIKWNNIFSPNKQDNFLFAYILGMLLLDALLYFIVTWYVEAVYPGKYGVPKPWNFFLQPSYWFGEPPVKKSETHQFQETIQSKYFEAEPTDLVTGITIKHLHKVFQDKGTTKVAIKELSLNLYEGQITVLLGHNGAGKSTTMSILSGLYPPTSGEAYVYGYDISTQMVQIRKSLGLCPQQDLLFNYLTVSEHLQFYSAIKGIPQKKCLKEIDHMLSAFNLLEKRDAFSKSLSGGMKRKLSIIIALLGDSKVVILDEPTSGMDPASRRATWDLLQNYKQNRTMLLTTHYMDEADVLGDRIAIMVQGYLQCCGSSIFLKKLYGVGYHIVMVKEPHCNVEEVTKLIHYYAPAATMESNVGTELSFTLPKEYAHRFETLFTALEKRQEKLGIASFGASITTMEECSLYCQQFRAMFLKRIMFSWRNWKLVLVQVLGLAASFAFLFEVANPSNAEEKARKMDLGEYGQTIVPYSISGNSDLTTNFLKLLESKLISEKQKLKEVKGDLLNFLMENSDNRLYIIALSIEVKTNETVFTVLFNNEAYHSPSVALAVLDNVLSMSVSGKDASLTVSNKPQPRPNSKDKERYAVLFNRIECYTSHGFCLLTVTEKTSKAKHIQFLSGTSVFVYWISALLCDFIIFFISFLLLMIVFRYYKLNIYIMEYHILETMLIFTLFGWSAIPLTYLLSFLFSGSTSAYVKLILFNYFSGTICILIDNSTKCKGIWKSPVSVLDSNISSLVFSPSFSFSVFPDTKKTIYSLEKGMLGKYFIIMGIAGFLFLLFILLWESTFWRVRTFLNQQVFFRIYKKFKKEQVSKKLSGKSEDEDVQNERINILQHPEKFQNSVVLIKELTKIYFKYPVILAVKNISLAIQKKECFGLLGFNGAGKTSTFQILTGEESATSGDVFIDGFSINRNVLQVRSRIGYCPQFDALLEYMTAREILIMYARVWGVSESQIQLYVNSYLNSMELEPHANKIISTYSGGNKRRLSTAIALMGRSSVVFLDEPSTGMDPVARRLLWNVVTKTRDSGKAIVITSHSMEECDALCTRLAIMVKGKFMCLGSPQHLKNKFGNIYILKVKGKSEHMLEPFKNFIKMTFQGSDLKHQNQKILNYYIPCKDNGWGKMFGILEKAKEQFDLEDYSISQITLEQVFLTFANPENTDDDSLQKVP</sequence>
<dbReference type="GO" id="GO:0016887">
    <property type="term" value="F:ATP hydrolysis activity"/>
    <property type="evidence" value="ECO:0007669"/>
    <property type="project" value="InterPro"/>
</dbReference>
<accession>A0A5F9CD72</accession>
<keyword evidence="9 12" id="KW-0472">Membrane</keyword>
<feature type="transmembrane region" description="Helical" evidence="12">
    <location>
        <begin position="955"/>
        <end position="980"/>
    </location>
</feature>
<evidence type="ECO:0000256" key="5">
    <source>
        <dbReference type="ARBA" id="ARBA00022741"/>
    </source>
</evidence>
<dbReference type="Proteomes" id="UP000001811">
    <property type="component" value="Chromosome 6"/>
</dbReference>
<evidence type="ECO:0000256" key="8">
    <source>
        <dbReference type="ARBA" id="ARBA00023055"/>
    </source>
</evidence>
<keyword evidence="7 12" id="KW-1133">Transmembrane helix</keyword>
<dbReference type="GO" id="GO:0012505">
    <property type="term" value="C:endomembrane system"/>
    <property type="evidence" value="ECO:0007669"/>
    <property type="project" value="UniProtKB-SubCell"/>
</dbReference>
<evidence type="ECO:0000256" key="7">
    <source>
        <dbReference type="ARBA" id="ARBA00022989"/>
    </source>
</evidence>
<dbReference type="Bgee" id="ENSOCUG00000027125">
    <property type="expression patterns" value="Expressed in testis and 10 other cell types or tissues"/>
</dbReference>
<keyword evidence="8" id="KW-0445">Lipid transport</keyword>
<dbReference type="FunFam" id="3.40.50.300:FF:000327">
    <property type="entry name" value="ATP-binding cassette sub-family A member 3"/>
    <property type="match status" value="1"/>
</dbReference>
<evidence type="ECO:0000256" key="3">
    <source>
        <dbReference type="ARBA" id="ARBA00022692"/>
    </source>
</evidence>
<comment type="catalytic activity">
    <reaction evidence="11">
        <text>cholesterol(in) + ATP + H2O = cholesterol(out) + ADP + phosphate + H(+)</text>
        <dbReference type="Rhea" id="RHEA:39051"/>
        <dbReference type="ChEBI" id="CHEBI:15377"/>
        <dbReference type="ChEBI" id="CHEBI:15378"/>
        <dbReference type="ChEBI" id="CHEBI:16113"/>
        <dbReference type="ChEBI" id="CHEBI:30616"/>
        <dbReference type="ChEBI" id="CHEBI:43474"/>
        <dbReference type="ChEBI" id="CHEBI:456216"/>
    </reaction>
    <physiologicalReaction direction="left-to-right" evidence="11">
        <dbReference type="Rhea" id="RHEA:39052"/>
    </physiologicalReaction>
</comment>
<evidence type="ECO:0000256" key="12">
    <source>
        <dbReference type="SAM" id="Phobius"/>
    </source>
</evidence>
<dbReference type="GO" id="GO:0005524">
    <property type="term" value="F:ATP binding"/>
    <property type="evidence" value="ECO:0007669"/>
    <property type="project" value="UniProtKB-KW"/>
</dbReference>
<dbReference type="PROSITE" id="PS50893">
    <property type="entry name" value="ABC_TRANSPORTER_2"/>
    <property type="match status" value="2"/>
</dbReference>
<proteinExistence type="predicted"/>
<feature type="transmembrane region" description="Helical" evidence="12">
    <location>
        <begin position="300"/>
        <end position="329"/>
    </location>
</feature>
<dbReference type="Pfam" id="PF23321">
    <property type="entry name" value="R1_ABCA1"/>
    <property type="match status" value="1"/>
</dbReference>